<name>A0A7S3PHN6_9STRA</name>
<evidence type="ECO:0000256" key="1">
    <source>
        <dbReference type="ARBA" id="ARBA00007441"/>
    </source>
</evidence>
<dbReference type="Gene3D" id="3.90.1150.10">
    <property type="entry name" value="Aspartate Aminotransferase, domain 1"/>
    <property type="match status" value="1"/>
</dbReference>
<feature type="domain" description="Aminotransferase class I/classII large" evidence="3">
    <location>
        <begin position="2"/>
        <end position="361"/>
    </location>
</feature>
<organism evidence="4">
    <name type="scientific">Aplanochytrium stocchinoi</name>
    <dbReference type="NCBI Taxonomy" id="215587"/>
    <lineage>
        <taxon>Eukaryota</taxon>
        <taxon>Sar</taxon>
        <taxon>Stramenopiles</taxon>
        <taxon>Bigyra</taxon>
        <taxon>Labyrinthulomycetes</taxon>
        <taxon>Thraustochytrida</taxon>
        <taxon>Thraustochytriidae</taxon>
        <taxon>Aplanochytrium</taxon>
    </lineage>
</organism>
<accession>A0A7S3PHN6</accession>
<dbReference type="PRINTS" id="PR00753">
    <property type="entry name" value="ACCSYNTHASE"/>
</dbReference>
<dbReference type="InterPro" id="IPR015422">
    <property type="entry name" value="PyrdxlP-dep_Trfase_small"/>
</dbReference>
<dbReference type="InterPro" id="IPR050478">
    <property type="entry name" value="Ethylene_sulfur-biosynth"/>
</dbReference>
<evidence type="ECO:0000256" key="2">
    <source>
        <dbReference type="ARBA" id="ARBA00022898"/>
    </source>
</evidence>
<evidence type="ECO:0000313" key="4">
    <source>
        <dbReference type="EMBL" id="CAE0438899.1"/>
    </source>
</evidence>
<proteinExistence type="inferred from homology"/>
<dbReference type="PROSITE" id="PS00105">
    <property type="entry name" value="AA_TRANSFER_CLASS_1"/>
    <property type="match status" value="1"/>
</dbReference>
<dbReference type="GO" id="GO:0006520">
    <property type="term" value="P:amino acid metabolic process"/>
    <property type="evidence" value="ECO:0007669"/>
    <property type="project" value="TreeGrafter"/>
</dbReference>
<dbReference type="GO" id="GO:0030170">
    <property type="term" value="F:pyridoxal phosphate binding"/>
    <property type="evidence" value="ECO:0007669"/>
    <property type="project" value="InterPro"/>
</dbReference>
<dbReference type="PANTHER" id="PTHR43795">
    <property type="entry name" value="BIFUNCTIONAL ASPARTATE AMINOTRANSFERASE AND GLUTAMATE/ASPARTATE-PREPHENATE AMINOTRANSFERASE-RELATED"/>
    <property type="match status" value="1"/>
</dbReference>
<keyword evidence="2" id="KW-0663">Pyridoxal phosphate</keyword>
<dbReference type="EMBL" id="HBIN01012131">
    <property type="protein sequence ID" value="CAE0438899.1"/>
    <property type="molecule type" value="Transcribed_RNA"/>
</dbReference>
<evidence type="ECO:0000259" key="3">
    <source>
        <dbReference type="Pfam" id="PF00155"/>
    </source>
</evidence>
<dbReference type="PANTHER" id="PTHR43795:SF39">
    <property type="entry name" value="AMINOTRANSFERASE CLASS I_CLASSII DOMAIN-CONTAINING PROTEIN"/>
    <property type="match status" value="1"/>
</dbReference>
<dbReference type="Gene3D" id="3.40.640.10">
    <property type="entry name" value="Type I PLP-dependent aspartate aminotransferase-like (Major domain)"/>
    <property type="match status" value="1"/>
</dbReference>
<dbReference type="SUPFAM" id="SSF53383">
    <property type="entry name" value="PLP-dependent transferases"/>
    <property type="match status" value="1"/>
</dbReference>
<protein>
    <recommendedName>
        <fullName evidence="3">Aminotransferase class I/classII large domain-containing protein</fullName>
    </recommendedName>
</protein>
<dbReference type="CDD" id="cd00609">
    <property type="entry name" value="AAT_like"/>
    <property type="match status" value="1"/>
</dbReference>
<dbReference type="InterPro" id="IPR004838">
    <property type="entry name" value="NHTrfase_class1_PyrdxlP-BS"/>
</dbReference>
<gene>
    <name evidence="4" type="ORF">ASTO00021_LOCUS9123</name>
</gene>
<dbReference type="InterPro" id="IPR015421">
    <property type="entry name" value="PyrdxlP-dep_Trfase_major"/>
</dbReference>
<dbReference type="GO" id="GO:0008483">
    <property type="term" value="F:transaminase activity"/>
    <property type="evidence" value="ECO:0007669"/>
    <property type="project" value="TreeGrafter"/>
</dbReference>
<comment type="similarity">
    <text evidence="1">Belongs to the class-I pyridoxal-phosphate-dependent aminotransferase family.</text>
</comment>
<dbReference type="InterPro" id="IPR015424">
    <property type="entry name" value="PyrdxlP-dep_Trfase"/>
</dbReference>
<reference evidence="4" key="1">
    <citation type="submission" date="2021-01" db="EMBL/GenBank/DDBJ databases">
        <authorList>
            <person name="Corre E."/>
            <person name="Pelletier E."/>
            <person name="Niang G."/>
            <person name="Scheremetjew M."/>
            <person name="Finn R."/>
            <person name="Kale V."/>
            <person name="Holt S."/>
            <person name="Cochrane G."/>
            <person name="Meng A."/>
            <person name="Brown T."/>
            <person name="Cohen L."/>
        </authorList>
    </citation>
    <scope>NUCLEOTIDE SEQUENCE</scope>
    <source>
        <strain evidence="4">GSBS06</strain>
    </source>
</reference>
<sequence>MKGIEKFRKTVAKYMLKRFVSNVHAETFQINPSNLICSSGCDFLVNSLGWCLAESGDSCILPAPYYTCFENNLSMVSNINTVPAFLRQEQSTLSWILTESSLEDAYTRSMDQGHRPAMLLITNPNNPTGSCYSAEELKMALSWARKKGMFLICDEIYANTTHTTTQMVDNHHVFTSMFNVALSIPTPTNEENIGGGVLGDDVLVMYGFSKDFGLSGLRVGILYTENRELHDAHDNLSSFSAISSDTQCLLNDLLADDQWVSMFLEENNRRLSSTLALLMSLLDSMKIPYIRPTSGMFIVLDLREFMEGESWEHERLLFDKIVSKCQLLLTPGRDFSFQVPGFFRATYAHVHPETLVTAFHRLRQSFLTN</sequence>
<dbReference type="AlphaFoldDB" id="A0A7S3PHN6"/>
<dbReference type="InterPro" id="IPR004839">
    <property type="entry name" value="Aminotransferase_I/II_large"/>
</dbReference>
<dbReference type="Pfam" id="PF00155">
    <property type="entry name" value="Aminotran_1_2"/>
    <property type="match status" value="1"/>
</dbReference>